<dbReference type="CDD" id="cd02440">
    <property type="entry name" value="AdoMet_MTases"/>
    <property type="match status" value="1"/>
</dbReference>
<dbReference type="Pfam" id="PF13649">
    <property type="entry name" value="Methyltransf_25"/>
    <property type="match status" value="1"/>
</dbReference>
<protein>
    <submittedName>
        <fullName evidence="2">SAM-dependent methyltransferase</fullName>
    </submittedName>
</protein>
<dbReference type="InterPro" id="IPR041698">
    <property type="entry name" value="Methyltransf_25"/>
</dbReference>
<name>A0A2G6KFD0_9ACTN</name>
<dbReference type="AlphaFoldDB" id="A0A2G6KFD0"/>
<gene>
    <name evidence="2" type="ORF">CSA55_01035</name>
</gene>
<feature type="domain" description="Methyltransferase" evidence="1">
    <location>
        <begin position="38"/>
        <end position="129"/>
    </location>
</feature>
<organism evidence="2 3">
    <name type="scientific">Ilumatobacter coccineus</name>
    <dbReference type="NCBI Taxonomy" id="467094"/>
    <lineage>
        <taxon>Bacteria</taxon>
        <taxon>Bacillati</taxon>
        <taxon>Actinomycetota</taxon>
        <taxon>Acidimicrobiia</taxon>
        <taxon>Acidimicrobiales</taxon>
        <taxon>Ilumatobacteraceae</taxon>
        <taxon>Ilumatobacter</taxon>
    </lineage>
</organism>
<comment type="caution">
    <text evidence="2">The sequence shown here is derived from an EMBL/GenBank/DDBJ whole genome shotgun (WGS) entry which is preliminary data.</text>
</comment>
<accession>A0A2G6KFD0</accession>
<proteinExistence type="predicted"/>
<dbReference type="SUPFAM" id="SSF53335">
    <property type="entry name" value="S-adenosyl-L-methionine-dependent methyltransferases"/>
    <property type="match status" value="1"/>
</dbReference>
<reference evidence="2 3" key="1">
    <citation type="submission" date="2017-10" db="EMBL/GenBank/DDBJ databases">
        <title>Novel microbial diversity and functional potential in the marine mammal oral microbiome.</title>
        <authorList>
            <person name="Dudek N.K."/>
            <person name="Sun C.L."/>
            <person name="Burstein D."/>
            <person name="Kantor R.S."/>
            <person name="Aliaga Goltsman D.S."/>
            <person name="Bik E.M."/>
            <person name="Thomas B.C."/>
            <person name="Banfield J.F."/>
            <person name="Relman D.A."/>
        </authorList>
    </citation>
    <scope>NUCLEOTIDE SEQUENCE [LARGE SCALE GENOMIC DNA]</scope>
    <source>
        <strain evidence="2">DOLJORAL78_61_10</strain>
    </source>
</reference>
<dbReference type="EMBL" id="PDSL01000020">
    <property type="protein sequence ID" value="PIE34384.1"/>
    <property type="molecule type" value="Genomic_DNA"/>
</dbReference>
<evidence type="ECO:0000313" key="3">
    <source>
        <dbReference type="Proteomes" id="UP000230914"/>
    </source>
</evidence>
<dbReference type="GO" id="GO:0008168">
    <property type="term" value="F:methyltransferase activity"/>
    <property type="evidence" value="ECO:0007669"/>
    <property type="project" value="UniProtKB-KW"/>
</dbReference>
<dbReference type="InterPro" id="IPR029063">
    <property type="entry name" value="SAM-dependent_MTases_sf"/>
</dbReference>
<evidence type="ECO:0000313" key="2">
    <source>
        <dbReference type="EMBL" id="PIE34384.1"/>
    </source>
</evidence>
<dbReference type="Proteomes" id="UP000230914">
    <property type="component" value="Unassembled WGS sequence"/>
</dbReference>
<sequence>MDADRWNERYSATDLMWSAGPNQFVERWCADLAPGRAIDLAAGEGRNALWLAERGWDVTAVDYSSVAVDRMRQIAERRGVELTAEVADLTEYVPTPGGYDLVMIAYLHLGDTDLVPILGRAGAAVAPGGQFFLVGHDRRNLDEGWGGPSRLEVLTSPDQVVAALPDELTIERAEVVERRVDTADGEKIALDTLVIAHR</sequence>
<dbReference type="Gene3D" id="3.40.50.150">
    <property type="entry name" value="Vaccinia Virus protein VP39"/>
    <property type="match status" value="1"/>
</dbReference>
<keyword evidence="2" id="KW-0489">Methyltransferase</keyword>
<keyword evidence="2" id="KW-0808">Transferase</keyword>
<evidence type="ECO:0000259" key="1">
    <source>
        <dbReference type="Pfam" id="PF13649"/>
    </source>
</evidence>
<dbReference type="GO" id="GO:0032259">
    <property type="term" value="P:methylation"/>
    <property type="evidence" value="ECO:0007669"/>
    <property type="project" value="UniProtKB-KW"/>
</dbReference>